<reference evidence="2" key="1">
    <citation type="journal article" date="2019" name="Int. J. Syst. Evol. Microbiol.">
        <title>The Global Catalogue of Microorganisms (GCM) 10K type strain sequencing project: providing services to taxonomists for standard genome sequencing and annotation.</title>
        <authorList>
            <consortium name="The Broad Institute Genomics Platform"/>
            <consortium name="The Broad Institute Genome Sequencing Center for Infectious Disease"/>
            <person name="Wu L."/>
            <person name="Ma J."/>
        </authorList>
    </citation>
    <scope>NUCLEOTIDE SEQUENCE [LARGE SCALE GENOMIC DNA]</scope>
    <source>
        <strain evidence="2">JCM 18283</strain>
    </source>
</reference>
<evidence type="ECO:0000313" key="1">
    <source>
        <dbReference type="EMBL" id="GAA4921920.1"/>
    </source>
</evidence>
<keyword evidence="2" id="KW-1185">Reference proteome</keyword>
<dbReference type="RefSeq" id="WP_345331769.1">
    <property type="nucleotide sequence ID" value="NZ_BAABJI010000002.1"/>
</dbReference>
<name>A0ABP9FYU1_9SPHI</name>
<gene>
    <name evidence="1" type="ORF">GCM10023313_27300</name>
</gene>
<dbReference type="Proteomes" id="UP001501436">
    <property type="component" value="Unassembled WGS sequence"/>
</dbReference>
<dbReference type="EMBL" id="BAABJI010000002">
    <property type="protein sequence ID" value="GAA4921920.1"/>
    <property type="molecule type" value="Genomic_DNA"/>
</dbReference>
<accession>A0ABP9FYU1</accession>
<proteinExistence type="predicted"/>
<protein>
    <submittedName>
        <fullName evidence="1">Uncharacterized protein</fullName>
    </submittedName>
</protein>
<organism evidence="1 2">
    <name type="scientific">Mucilaginibacter defluvii</name>
    <dbReference type="NCBI Taxonomy" id="1196019"/>
    <lineage>
        <taxon>Bacteria</taxon>
        <taxon>Pseudomonadati</taxon>
        <taxon>Bacteroidota</taxon>
        <taxon>Sphingobacteriia</taxon>
        <taxon>Sphingobacteriales</taxon>
        <taxon>Sphingobacteriaceae</taxon>
        <taxon>Mucilaginibacter</taxon>
    </lineage>
</organism>
<evidence type="ECO:0000313" key="2">
    <source>
        <dbReference type="Proteomes" id="UP001501436"/>
    </source>
</evidence>
<sequence length="157" mass="17740">MITVSVQDRITIFSRYIGQLVVINSLLSNERDTIGSLQGVRGSALLIEIKGVNRWVPLSDDILLNDIKLLLKPLKKLTPQIIDTANNLPVQAFITPYYQQLGFDMPVFIAPGSNHNCKYVHELGLADYRTIDEIEQHNIEVKTRSLPIKSSLKYTFS</sequence>
<comment type="caution">
    <text evidence="1">The sequence shown here is derived from an EMBL/GenBank/DDBJ whole genome shotgun (WGS) entry which is preliminary data.</text>
</comment>